<organism evidence="1 2">
    <name type="scientific">Sediminibacillus halophilus</name>
    <dbReference type="NCBI Taxonomy" id="482461"/>
    <lineage>
        <taxon>Bacteria</taxon>
        <taxon>Bacillati</taxon>
        <taxon>Bacillota</taxon>
        <taxon>Bacilli</taxon>
        <taxon>Bacillales</taxon>
        <taxon>Bacillaceae</taxon>
        <taxon>Sediminibacillus</taxon>
    </lineage>
</organism>
<evidence type="ECO:0000313" key="1">
    <source>
        <dbReference type="EMBL" id="SDM19476.1"/>
    </source>
</evidence>
<name>A0A1G9R864_9BACI</name>
<dbReference type="SUPFAM" id="SSF54001">
    <property type="entry name" value="Cysteine proteinases"/>
    <property type="match status" value="1"/>
</dbReference>
<dbReference type="InterPro" id="IPR038765">
    <property type="entry name" value="Papain-like_cys_pep_sf"/>
</dbReference>
<dbReference type="EMBL" id="FNHF01000002">
    <property type="protein sequence ID" value="SDM19476.1"/>
    <property type="molecule type" value="Genomic_DNA"/>
</dbReference>
<sequence>MQAVYIVLTNTGSLINWALKSVTSAPYNHASLALDKGFRRIYSFARREPLNPFWGGFVREDFVKGTFSWYPDSTCAVYRLMLTSREYRKLERIISVFEKKPKRYLYNYAGLVGIPINYPIEMPASYFCSQFVAEVLSRAGHRLFSKRSALITPEDFRHHPELELVYQGGLYQYPELYCQEIYQPKQYQNFPFRKYMLQQLDTEILRLMDREHKQYYFRDGFLKPKKIYLTRQIGKVKQVKKLWKGFIG</sequence>
<keyword evidence="2" id="KW-1185">Reference proteome</keyword>
<evidence type="ECO:0008006" key="3">
    <source>
        <dbReference type="Google" id="ProtNLM"/>
    </source>
</evidence>
<accession>A0A1G9R864</accession>
<dbReference type="RefSeq" id="WP_074598561.1">
    <property type="nucleotide sequence ID" value="NZ_FNHF01000002.1"/>
</dbReference>
<evidence type="ECO:0000313" key="2">
    <source>
        <dbReference type="Proteomes" id="UP000182347"/>
    </source>
</evidence>
<dbReference type="Gene3D" id="3.90.1720.10">
    <property type="entry name" value="endopeptidase domain like (from Nostoc punctiforme)"/>
    <property type="match status" value="1"/>
</dbReference>
<protein>
    <recommendedName>
        <fullName evidence="3">Permuted papain-like amidase enzyme, YaeF/YiiX, C92 family</fullName>
    </recommendedName>
</protein>
<dbReference type="Proteomes" id="UP000182347">
    <property type="component" value="Unassembled WGS sequence"/>
</dbReference>
<dbReference type="AlphaFoldDB" id="A0A1G9R864"/>
<proteinExistence type="predicted"/>
<gene>
    <name evidence="1" type="ORF">SAMN05216244_1871</name>
</gene>
<dbReference type="STRING" id="482461.SAMN05216244_1871"/>
<reference evidence="2" key="1">
    <citation type="submission" date="2016-10" db="EMBL/GenBank/DDBJ databases">
        <authorList>
            <person name="Varghese N."/>
            <person name="Submissions S."/>
        </authorList>
    </citation>
    <scope>NUCLEOTIDE SEQUENCE [LARGE SCALE GENOMIC DNA]</scope>
    <source>
        <strain evidence="2">CGMCC 1.6199</strain>
    </source>
</reference>